<dbReference type="InterPro" id="IPR019458">
    <property type="entry name" value="Est1-like_N"/>
</dbReference>
<evidence type="ECO:0000313" key="4">
    <source>
        <dbReference type="EMBL" id="KIW27322.1"/>
    </source>
</evidence>
<accession>A0A0D2AQD9</accession>
<dbReference type="PANTHER" id="PTHR15696:SF36">
    <property type="entry name" value="NONSENSE-MEDIATED MRNA DECAY FACTOR"/>
    <property type="match status" value="1"/>
</dbReference>
<dbReference type="RefSeq" id="XP_016247538.1">
    <property type="nucleotide sequence ID" value="XM_016394119.1"/>
</dbReference>
<dbReference type="Proteomes" id="UP000054466">
    <property type="component" value="Unassembled WGS sequence"/>
</dbReference>
<feature type="region of interest" description="Disordered" evidence="1">
    <location>
        <begin position="685"/>
        <end position="711"/>
    </location>
</feature>
<gene>
    <name evidence="4" type="ORF">PV07_07073</name>
</gene>
<dbReference type="InterPro" id="IPR011990">
    <property type="entry name" value="TPR-like_helical_dom_sf"/>
</dbReference>
<protein>
    <submittedName>
        <fullName evidence="4">Uncharacterized protein</fullName>
    </submittedName>
</protein>
<feature type="compositionally biased region" description="Polar residues" evidence="1">
    <location>
        <begin position="779"/>
        <end position="795"/>
    </location>
</feature>
<keyword evidence="5" id="KW-1185">Reference proteome</keyword>
<dbReference type="AlphaFoldDB" id="A0A0D2AQD9"/>
<feature type="domain" description="Telomerase activating protein Est1-like N-terminal" evidence="3">
    <location>
        <begin position="59"/>
        <end position="177"/>
    </location>
</feature>
<evidence type="ECO:0000259" key="3">
    <source>
        <dbReference type="Pfam" id="PF10374"/>
    </source>
</evidence>
<dbReference type="Pfam" id="PF10373">
    <property type="entry name" value="EST1_DNA_bind"/>
    <property type="match status" value="1"/>
</dbReference>
<dbReference type="GeneID" id="27346267"/>
<evidence type="ECO:0000259" key="2">
    <source>
        <dbReference type="Pfam" id="PF10373"/>
    </source>
</evidence>
<organism evidence="4 5">
    <name type="scientific">Cladophialophora immunda</name>
    <dbReference type="NCBI Taxonomy" id="569365"/>
    <lineage>
        <taxon>Eukaryota</taxon>
        <taxon>Fungi</taxon>
        <taxon>Dikarya</taxon>
        <taxon>Ascomycota</taxon>
        <taxon>Pezizomycotina</taxon>
        <taxon>Eurotiomycetes</taxon>
        <taxon>Chaetothyriomycetidae</taxon>
        <taxon>Chaetothyriales</taxon>
        <taxon>Herpotrichiellaceae</taxon>
        <taxon>Cladophialophora</taxon>
    </lineage>
</organism>
<reference evidence="4 5" key="1">
    <citation type="submission" date="2015-01" db="EMBL/GenBank/DDBJ databases">
        <title>The Genome Sequence of Cladophialophora immunda CBS83496.</title>
        <authorList>
            <consortium name="The Broad Institute Genomics Platform"/>
            <person name="Cuomo C."/>
            <person name="de Hoog S."/>
            <person name="Gorbushina A."/>
            <person name="Stielow B."/>
            <person name="Teixiera M."/>
            <person name="Abouelleil A."/>
            <person name="Chapman S.B."/>
            <person name="Priest M."/>
            <person name="Young S.K."/>
            <person name="Wortman J."/>
            <person name="Nusbaum C."/>
            <person name="Birren B."/>
        </authorList>
    </citation>
    <scope>NUCLEOTIDE SEQUENCE [LARGE SCALE GENOMIC DNA]</scope>
    <source>
        <strain evidence="4 5">CBS 83496</strain>
    </source>
</reference>
<proteinExistence type="predicted"/>
<dbReference type="InterPro" id="IPR018834">
    <property type="entry name" value="DNA/RNA-bd_Est1-type"/>
</dbReference>
<dbReference type="SUPFAM" id="SSF48452">
    <property type="entry name" value="TPR-like"/>
    <property type="match status" value="1"/>
</dbReference>
<sequence length="820" mass="91851">MEDIAVQASRNVNRTETDLLQALYRAEPVTQGLESLLAKFRSACQDFLFLDFRAAAGKKVEDRLWNAHMKANSKFRQYLANFREGEGKKKVVERRKAEKLYLEFIKSSQRFYREYIQRLASNYKDISEILEVAQGMKLDTLSADPPQKVDDTLKKLLIDSCYSALVQLGDLSRYRETELQTNRRNWGPAVGYYNKAVALNPTDGRSYNQLAVVALAGEDHLRAVYYFYRAICLDSPAPQAQGNLDLEFKKLRTRSNQGKPISSTASVAEGSRDLHDRFLIFHANCLGEDPRGQKDQQIEILRLLEEQIRERSGDTILRKLVLVNISAEKSASEKVKATRSFEIFQSFNVKTFFLLLRILLDELQKLTGETISNECAAADDLPQVPPVIRRMLPHMRLYSGWLLSTVQLLLENETLVVSLRQMWPLYVNVLNVLMQVFPPKAAPEIQYLLDEDMDTRGLSAFSPLVQRTRLCSRAGPIKMVHNDAVFGTRSPQHEMLYRLKCLITDGVLLARKQDEFKSLPIPLTFANMRFVYLEEGDDVAHVDGQTATLAVPAYAASGEDIRSYIGRTPQHEIPLPQAPSQQAPAFDTENSMASRMENMVDNLMRSEAPRSTNSSGAVMYDVPASMSNAPLVPRGLTNRSTSQSQPVPFTARDLVQRIQQSPSASQPSMVDQAVNVAILPSILNTPFAPRPGETPESSPRPSTAHRFPDPASASVRLNSSAQFQAHLMHMQDQVQMRTSPLESFEPTMSSHYGTPINLTARIRANDPIQPQLSPWQTSFSSAVPVQHTPISTRPPDSSPFGAIGEPRPKSSRTPTSGQPG</sequence>
<dbReference type="PANTHER" id="PTHR15696">
    <property type="entry name" value="SMG-7 SUPPRESSOR WITH MORPHOLOGICAL EFFECT ON GENITALIA PROTEIN 7"/>
    <property type="match status" value="1"/>
</dbReference>
<dbReference type="VEuPathDB" id="FungiDB:PV07_07073"/>
<dbReference type="Pfam" id="PF10374">
    <property type="entry name" value="EST1"/>
    <property type="match status" value="1"/>
</dbReference>
<dbReference type="STRING" id="569365.A0A0D2AQD9"/>
<name>A0A0D2AQD9_9EURO</name>
<dbReference type="Gene3D" id="1.25.40.10">
    <property type="entry name" value="Tetratricopeptide repeat domain"/>
    <property type="match status" value="1"/>
</dbReference>
<dbReference type="HOGENOM" id="CLU_013363_1_1_1"/>
<dbReference type="OrthoDB" id="69928at2759"/>
<dbReference type="EMBL" id="KN847043">
    <property type="protein sequence ID" value="KIW27322.1"/>
    <property type="molecule type" value="Genomic_DNA"/>
</dbReference>
<dbReference type="InterPro" id="IPR045153">
    <property type="entry name" value="Est1/Ebs1-like"/>
</dbReference>
<evidence type="ECO:0000313" key="5">
    <source>
        <dbReference type="Proteomes" id="UP000054466"/>
    </source>
</evidence>
<feature type="domain" description="DNA/RNA-binding" evidence="2">
    <location>
        <begin position="189"/>
        <end position="462"/>
    </location>
</feature>
<feature type="region of interest" description="Disordered" evidence="1">
    <location>
        <begin position="779"/>
        <end position="820"/>
    </location>
</feature>
<feature type="compositionally biased region" description="Polar residues" evidence="1">
    <location>
        <begin position="811"/>
        <end position="820"/>
    </location>
</feature>
<evidence type="ECO:0000256" key="1">
    <source>
        <dbReference type="SAM" id="MobiDB-lite"/>
    </source>
</evidence>